<name>A0A174K663_9FIRM</name>
<evidence type="ECO:0000313" key="1">
    <source>
        <dbReference type="EMBL" id="CUP04780.1"/>
    </source>
</evidence>
<dbReference type="Proteomes" id="UP000095651">
    <property type="component" value="Unassembled WGS sequence"/>
</dbReference>
<reference evidence="1 2" key="1">
    <citation type="submission" date="2015-09" db="EMBL/GenBank/DDBJ databases">
        <authorList>
            <consortium name="Pathogen Informatics"/>
        </authorList>
    </citation>
    <scope>NUCLEOTIDE SEQUENCE [LARGE SCALE GENOMIC DNA]</scope>
    <source>
        <strain evidence="1 2">2789STDY5608850</strain>
    </source>
</reference>
<organism evidence="1 2">
    <name type="scientific">Hungatella hathewayi</name>
    <dbReference type="NCBI Taxonomy" id="154046"/>
    <lineage>
        <taxon>Bacteria</taxon>
        <taxon>Bacillati</taxon>
        <taxon>Bacillota</taxon>
        <taxon>Clostridia</taxon>
        <taxon>Lachnospirales</taxon>
        <taxon>Lachnospiraceae</taxon>
        <taxon>Hungatella</taxon>
    </lineage>
</organism>
<sequence>MIIEFSIPNGSMRICAEEFFENAGIRQIRKMLALYQRSESRNTEPEEIKAWLEDRITKETRWQKVYDTKRRNAQGELPAMEGTLLCLKYEGTKEDIDRLKKAIASCKARIRYAVSGEHKAARLIVKYQSILSEMDKV</sequence>
<dbReference type="EMBL" id="CYZE01000016">
    <property type="protein sequence ID" value="CUP04780.1"/>
    <property type="molecule type" value="Genomic_DNA"/>
</dbReference>
<protein>
    <submittedName>
        <fullName evidence="1">Uncharacterized protein</fullName>
    </submittedName>
</protein>
<accession>A0A174K663</accession>
<proteinExistence type="predicted"/>
<dbReference type="AlphaFoldDB" id="A0A174K663"/>
<evidence type="ECO:0000313" key="2">
    <source>
        <dbReference type="Proteomes" id="UP000095651"/>
    </source>
</evidence>
<dbReference type="RefSeq" id="WP_055659009.1">
    <property type="nucleotide sequence ID" value="NZ_CABIXC010000016.1"/>
</dbReference>
<gene>
    <name evidence="1" type="ORF">ERS852407_04815</name>
</gene>